<keyword evidence="8 13" id="KW-0175">Coiled coil</keyword>
<evidence type="ECO:0000256" key="7">
    <source>
        <dbReference type="ARBA" id="ARBA00022787"/>
    </source>
</evidence>
<feature type="domain" description="Mitochondria-eating protein C-terminal" evidence="15">
    <location>
        <begin position="330"/>
        <end position="525"/>
    </location>
</feature>
<gene>
    <name evidence="16" type="ORF">MGAL_10B068246</name>
</gene>
<evidence type="ECO:0000313" key="17">
    <source>
        <dbReference type="Proteomes" id="UP000596742"/>
    </source>
</evidence>
<comment type="caution">
    <text evidence="16">The sequence shown here is derived from an EMBL/GenBank/DDBJ whole genome shotgun (WGS) entry which is preliminary data.</text>
</comment>
<feature type="region of interest" description="Disordered" evidence="14">
    <location>
        <begin position="102"/>
        <end position="134"/>
    </location>
</feature>
<protein>
    <recommendedName>
        <fullName evidence="5">Mitochondria-eating protein</fullName>
    </recommendedName>
    <alternativeName>
        <fullName evidence="12">Spermatogenesis-associated protein 18</fullName>
    </alternativeName>
</protein>
<dbReference type="AlphaFoldDB" id="A0A8B6FEZ2"/>
<comment type="similarity">
    <text evidence="4">Belongs to the MIEAP family.</text>
</comment>
<dbReference type="InterPro" id="IPR031981">
    <property type="entry name" value="MIEAP_C"/>
</dbReference>
<dbReference type="Proteomes" id="UP000596742">
    <property type="component" value="Unassembled WGS sequence"/>
</dbReference>
<evidence type="ECO:0000256" key="14">
    <source>
        <dbReference type="SAM" id="MobiDB-lite"/>
    </source>
</evidence>
<evidence type="ECO:0000256" key="13">
    <source>
        <dbReference type="SAM" id="Coils"/>
    </source>
</evidence>
<feature type="compositionally biased region" description="Low complexity" evidence="14">
    <location>
        <begin position="120"/>
        <end position="131"/>
    </location>
</feature>
<keyword evidence="11" id="KW-0472">Membrane</keyword>
<evidence type="ECO:0000256" key="3">
    <source>
        <dbReference type="ARBA" id="ARBA00004496"/>
    </source>
</evidence>
<keyword evidence="10" id="KW-0496">Mitochondrion</keyword>
<reference evidence="16" key="1">
    <citation type="submission" date="2018-11" db="EMBL/GenBank/DDBJ databases">
        <authorList>
            <person name="Alioto T."/>
            <person name="Alioto T."/>
        </authorList>
    </citation>
    <scope>NUCLEOTIDE SEQUENCE</scope>
</reference>
<keyword evidence="6" id="KW-0963">Cytoplasm</keyword>
<dbReference type="EMBL" id="UYJE01006758">
    <property type="protein sequence ID" value="VDI48720.1"/>
    <property type="molecule type" value="Genomic_DNA"/>
</dbReference>
<feature type="coiled-coil region" evidence="13">
    <location>
        <begin position="225"/>
        <end position="306"/>
    </location>
</feature>
<feature type="coiled-coil region" evidence="13">
    <location>
        <begin position="155"/>
        <end position="182"/>
    </location>
</feature>
<accession>A0A8B6FEZ2</accession>
<keyword evidence="9" id="KW-0446">Lipid-binding</keyword>
<dbReference type="Pfam" id="PF16026">
    <property type="entry name" value="MIEAP"/>
    <property type="match status" value="1"/>
</dbReference>
<organism evidence="16 17">
    <name type="scientific">Mytilus galloprovincialis</name>
    <name type="common">Mediterranean mussel</name>
    <dbReference type="NCBI Taxonomy" id="29158"/>
    <lineage>
        <taxon>Eukaryota</taxon>
        <taxon>Metazoa</taxon>
        <taxon>Spiralia</taxon>
        <taxon>Lophotrochozoa</taxon>
        <taxon>Mollusca</taxon>
        <taxon>Bivalvia</taxon>
        <taxon>Autobranchia</taxon>
        <taxon>Pteriomorphia</taxon>
        <taxon>Mytilida</taxon>
        <taxon>Mytiloidea</taxon>
        <taxon>Mytilidae</taxon>
        <taxon>Mytilinae</taxon>
        <taxon>Mytilus</taxon>
    </lineage>
</organism>
<evidence type="ECO:0000256" key="11">
    <source>
        <dbReference type="ARBA" id="ARBA00023136"/>
    </source>
</evidence>
<evidence type="ECO:0000256" key="10">
    <source>
        <dbReference type="ARBA" id="ARBA00023128"/>
    </source>
</evidence>
<dbReference type="PANTHER" id="PTHR21771">
    <property type="entry name" value="MITOCHONDRIA-EATING PROTEIN-RELATED"/>
    <property type="match status" value="1"/>
</dbReference>
<dbReference type="GO" id="GO:0005759">
    <property type="term" value="C:mitochondrial matrix"/>
    <property type="evidence" value="ECO:0007669"/>
    <property type="project" value="UniProtKB-SubCell"/>
</dbReference>
<evidence type="ECO:0000256" key="6">
    <source>
        <dbReference type="ARBA" id="ARBA00022490"/>
    </source>
</evidence>
<evidence type="ECO:0000256" key="2">
    <source>
        <dbReference type="ARBA" id="ARBA00004305"/>
    </source>
</evidence>
<dbReference type="GO" id="GO:0005741">
    <property type="term" value="C:mitochondrial outer membrane"/>
    <property type="evidence" value="ECO:0007669"/>
    <property type="project" value="UniProtKB-SubCell"/>
</dbReference>
<evidence type="ECO:0000259" key="15">
    <source>
        <dbReference type="Pfam" id="PF16026"/>
    </source>
</evidence>
<dbReference type="OrthoDB" id="6138962at2759"/>
<dbReference type="GO" id="GO:0035695">
    <property type="term" value="P:mitophagy by internal vacuole formation"/>
    <property type="evidence" value="ECO:0007669"/>
    <property type="project" value="TreeGrafter"/>
</dbReference>
<evidence type="ECO:0000313" key="16">
    <source>
        <dbReference type="EMBL" id="VDI48720.1"/>
    </source>
</evidence>
<name>A0A8B6FEZ2_MYTGA</name>
<dbReference type="PANTHER" id="PTHR21771:SF0">
    <property type="entry name" value="MITOCHONDRIA-EATING PROTEIN"/>
    <property type="match status" value="1"/>
</dbReference>
<keyword evidence="17" id="KW-1185">Reference proteome</keyword>
<dbReference type="InterPro" id="IPR026169">
    <property type="entry name" value="MIEAP"/>
</dbReference>
<evidence type="ECO:0000256" key="9">
    <source>
        <dbReference type="ARBA" id="ARBA00023121"/>
    </source>
</evidence>
<sequence length="541" mass="61822">MLRYNDQFLLNLIHENATIIYRRKVINYNRLLVEIWTLGKEHSEVLKKTDEPEIPEELKSSECSKHFKVLIAANNALKSIKAQEASMQDLQKTIEELKEKLDSKEVEVKTNQHKSVGKNSTSSDTSSSTASVDIGTQQEPTMTVRSAEVRPQTDITEESRNYQRLLGEIMSLKENHKHLLKNPDLSASPDDLTSKECSTHFDVLVSINNFLKSMDVQKKDQESFVEEMVQKLTKVLQENQKLLEDNEKMKTDIERYTSKKPTQEIKKLIYEIDALKKSLQNEEKEREKLKMTIQAKEKDIHLLNQKLSMVAGRKMKDNNPSIADLSDPNRPERLVEQFREIYDNAWTDVLDHLTEHKDVTDAEAVKEIVNVLQAIHNQCKDQMNGKKQSIIKIIGYPEDTLERQYTGDKEGHDPTVKIIKDLVQASANRISAEVIQEIKKCPVVEDILRKGGGKSEIFVNKCSLLCLFMVVQDPPVVLDFSCQPGDPFNKDMFTPFTSSGEVVDYLVWPLMYLNQGGAIMSKGIAQGKKTIKQKQDEDNSN</sequence>
<proteinExistence type="inferred from homology"/>
<dbReference type="GO" id="GO:0008289">
    <property type="term" value="F:lipid binding"/>
    <property type="evidence" value="ECO:0007669"/>
    <property type="project" value="UniProtKB-KW"/>
</dbReference>
<evidence type="ECO:0000256" key="12">
    <source>
        <dbReference type="ARBA" id="ARBA00032687"/>
    </source>
</evidence>
<evidence type="ECO:0000256" key="1">
    <source>
        <dbReference type="ARBA" id="ARBA00004294"/>
    </source>
</evidence>
<keyword evidence="7" id="KW-1000">Mitochondrion outer membrane</keyword>
<comment type="subcellular location">
    <subcellularLocation>
        <location evidence="3">Cytoplasm</location>
    </subcellularLocation>
    <subcellularLocation>
        <location evidence="2">Mitochondrion matrix</location>
    </subcellularLocation>
    <subcellularLocation>
        <location evidence="1">Mitochondrion outer membrane</location>
    </subcellularLocation>
</comment>
<evidence type="ECO:0000256" key="8">
    <source>
        <dbReference type="ARBA" id="ARBA00023054"/>
    </source>
</evidence>
<dbReference type="GO" id="GO:0035694">
    <property type="term" value="P:mitochondrial protein catabolic process"/>
    <property type="evidence" value="ECO:0007669"/>
    <property type="project" value="InterPro"/>
</dbReference>
<evidence type="ECO:0000256" key="5">
    <source>
        <dbReference type="ARBA" id="ARBA00019863"/>
    </source>
</evidence>
<evidence type="ECO:0000256" key="4">
    <source>
        <dbReference type="ARBA" id="ARBA00008233"/>
    </source>
</evidence>